<dbReference type="Gene3D" id="1.25.40.190">
    <property type="entry name" value="Actin-related protein 2/3 complex subunit 5"/>
    <property type="match status" value="1"/>
</dbReference>
<dbReference type="Proteomes" id="UP000242188">
    <property type="component" value="Unassembled WGS sequence"/>
</dbReference>
<keyword evidence="4 6" id="KW-0206">Cytoskeleton</keyword>
<dbReference type="GO" id="GO:0030833">
    <property type="term" value="P:regulation of actin filament polymerization"/>
    <property type="evidence" value="ECO:0007669"/>
    <property type="project" value="InterPro"/>
</dbReference>
<dbReference type="FunFam" id="1.25.40.190:FF:000003">
    <property type="entry name" value="Actin-related protein 2/3 complex subunit 5"/>
    <property type="match status" value="1"/>
</dbReference>
<gene>
    <name evidence="8" type="ORF">KP79_PYT04521</name>
</gene>
<dbReference type="GO" id="GO:0034314">
    <property type="term" value="P:Arp2/3 complex-mediated actin nucleation"/>
    <property type="evidence" value="ECO:0007669"/>
    <property type="project" value="InterPro"/>
</dbReference>
<comment type="caution">
    <text evidence="8">The sequence shown here is derived from an EMBL/GenBank/DDBJ whole genome shotgun (WGS) entry which is preliminary data.</text>
</comment>
<keyword evidence="3" id="KW-0963">Cytoplasm</keyword>
<reference evidence="8 9" key="1">
    <citation type="journal article" date="2017" name="Nat. Ecol. Evol.">
        <title>Scallop genome provides insights into evolution of bilaterian karyotype and development.</title>
        <authorList>
            <person name="Wang S."/>
            <person name="Zhang J."/>
            <person name="Jiao W."/>
            <person name="Li J."/>
            <person name="Xun X."/>
            <person name="Sun Y."/>
            <person name="Guo X."/>
            <person name="Huan P."/>
            <person name="Dong B."/>
            <person name="Zhang L."/>
            <person name="Hu X."/>
            <person name="Sun X."/>
            <person name="Wang J."/>
            <person name="Zhao C."/>
            <person name="Wang Y."/>
            <person name="Wang D."/>
            <person name="Huang X."/>
            <person name="Wang R."/>
            <person name="Lv J."/>
            <person name="Li Y."/>
            <person name="Zhang Z."/>
            <person name="Liu B."/>
            <person name="Lu W."/>
            <person name="Hui Y."/>
            <person name="Liang J."/>
            <person name="Zhou Z."/>
            <person name="Hou R."/>
            <person name="Li X."/>
            <person name="Liu Y."/>
            <person name="Li H."/>
            <person name="Ning X."/>
            <person name="Lin Y."/>
            <person name="Zhao L."/>
            <person name="Xing Q."/>
            <person name="Dou J."/>
            <person name="Li Y."/>
            <person name="Mao J."/>
            <person name="Guo H."/>
            <person name="Dou H."/>
            <person name="Li T."/>
            <person name="Mu C."/>
            <person name="Jiang W."/>
            <person name="Fu Q."/>
            <person name="Fu X."/>
            <person name="Miao Y."/>
            <person name="Liu J."/>
            <person name="Yu Q."/>
            <person name="Li R."/>
            <person name="Liao H."/>
            <person name="Li X."/>
            <person name="Kong Y."/>
            <person name="Jiang Z."/>
            <person name="Chourrout D."/>
            <person name="Li R."/>
            <person name="Bao Z."/>
        </authorList>
    </citation>
    <scope>NUCLEOTIDE SEQUENCE [LARGE SCALE GENOMIC DNA]</scope>
    <source>
        <strain evidence="8 9">PY_sf001</strain>
    </source>
</reference>
<evidence type="ECO:0000256" key="1">
    <source>
        <dbReference type="ARBA" id="ARBA00004245"/>
    </source>
</evidence>
<evidence type="ECO:0000256" key="3">
    <source>
        <dbReference type="ARBA" id="ARBA00022490"/>
    </source>
</evidence>
<evidence type="ECO:0000256" key="7">
    <source>
        <dbReference type="SAM" id="MobiDB-lite"/>
    </source>
</evidence>
<accession>A0A210QLW5</accession>
<feature type="region of interest" description="Disordered" evidence="7">
    <location>
        <begin position="18"/>
        <end position="44"/>
    </location>
</feature>
<dbReference type="InterPro" id="IPR006789">
    <property type="entry name" value="ARPC5"/>
</dbReference>
<dbReference type="GO" id="GO:0005885">
    <property type="term" value="C:Arp2/3 protein complex"/>
    <property type="evidence" value="ECO:0007669"/>
    <property type="project" value="InterPro"/>
</dbReference>
<sequence length="141" mass="15809">MSKNTGASKFRKVNVDQFDEDLYEDEEDDQEVDVGPNEGEQKEALAAALKNPPIGRKNQALKDKSTNLVVRVLQSFKSNEIESCVKTLDAKSIDILMKYIYKGFEFPTENSSASLLGWHDKVFAKAGQGCIIRVLTDKKHL</sequence>
<dbReference type="InterPro" id="IPR036743">
    <property type="entry name" value="ARPC5_sf"/>
</dbReference>
<dbReference type="SUPFAM" id="SSF69103">
    <property type="entry name" value="Arp2/3 complex 16 kDa subunit ARPC5"/>
    <property type="match status" value="1"/>
</dbReference>
<keyword evidence="9" id="KW-1185">Reference proteome</keyword>
<proteinExistence type="inferred from homology"/>
<organism evidence="8 9">
    <name type="scientific">Mizuhopecten yessoensis</name>
    <name type="common">Japanese scallop</name>
    <name type="synonym">Patinopecten yessoensis</name>
    <dbReference type="NCBI Taxonomy" id="6573"/>
    <lineage>
        <taxon>Eukaryota</taxon>
        <taxon>Metazoa</taxon>
        <taxon>Spiralia</taxon>
        <taxon>Lophotrochozoa</taxon>
        <taxon>Mollusca</taxon>
        <taxon>Bivalvia</taxon>
        <taxon>Autobranchia</taxon>
        <taxon>Pteriomorphia</taxon>
        <taxon>Pectinida</taxon>
        <taxon>Pectinoidea</taxon>
        <taxon>Pectinidae</taxon>
        <taxon>Mizuhopecten</taxon>
    </lineage>
</organism>
<evidence type="ECO:0000256" key="2">
    <source>
        <dbReference type="ARBA" id="ARBA00006084"/>
    </source>
</evidence>
<name>A0A210QLW5_MIZYE</name>
<comment type="function">
    <text evidence="5">Functions as a component of the Arp2/3 complex which is involved in regulation of actin polymerization and together with an activating nucleation-promoting factor (NPF) mediates the formation of branched actin networks.</text>
</comment>
<comment type="similarity">
    <text evidence="2 6">Belongs to the ARPC5 family.</text>
</comment>
<evidence type="ECO:0000313" key="8">
    <source>
        <dbReference type="EMBL" id="OWF49729.1"/>
    </source>
</evidence>
<evidence type="ECO:0000256" key="4">
    <source>
        <dbReference type="ARBA" id="ARBA00023212"/>
    </source>
</evidence>
<dbReference type="AlphaFoldDB" id="A0A210QLW5"/>
<dbReference type="OrthoDB" id="429520at2759"/>
<comment type="function">
    <text evidence="6">Functions as component of the Arp2/3 complex which is involved in regulation of actin polymerization and together with an activating nucleation-promoting factor (NPF) mediates the formation of branched actin networks. Arp2/3 complex plays a critical role in the control of cell morphogenesis via the modulation of cell polarity development.</text>
</comment>
<evidence type="ECO:0000256" key="6">
    <source>
        <dbReference type="RuleBase" id="RU004301"/>
    </source>
</evidence>
<evidence type="ECO:0000256" key="5">
    <source>
        <dbReference type="ARBA" id="ARBA00060329"/>
    </source>
</evidence>
<comment type="subcellular location">
    <subcellularLocation>
        <location evidence="1">Cytoplasm</location>
        <location evidence="1">Cytoskeleton</location>
    </subcellularLocation>
</comment>
<dbReference type="PANTHER" id="PTHR12644">
    <property type="entry name" value="ARP2/3 COMPLEX 16 KD SUBUNIT P16-ARC"/>
    <property type="match status" value="1"/>
</dbReference>
<dbReference type="EMBL" id="NEDP02002985">
    <property type="protein sequence ID" value="OWF49729.1"/>
    <property type="molecule type" value="Genomic_DNA"/>
</dbReference>
<dbReference type="PIRSF" id="PIRSF039096">
    <property type="entry name" value="p16-ARC"/>
    <property type="match status" value="1"/>
</dbReference>
<evidence type="ECO:0000313" key="9">
    <source>
        <dbReference type="Proteomes" id="UP000242188"/>
    </source>
</evidence>
<protein>
    <recommendedName>
        <fullName evidence="6">Actin-related protein 2/3 complex subunit 5</fullName>
    </recommendedName>
</protein>
<feature type="compositionally biased region" description="Acidic residues" evidence="7">
    <location>
        <begin position="18"/>
        <end position="32"/>
    </location>
</feature>
<dbReference type="Pfam" id="PF04699">
    <property type="entry name" value="P16-Arc"/>
    <property type="match status" value="1"/>
</dbReference>
<dbReference type="STRING" id="6573.A0A210QLW5"/>